<accession>A0A640WCC8</accession>
<dbReference type="InterPro" id="IPR052552">
    <property type="entry name" value="YeaO-like"/>
</dbReference>
<gene>
    <name evidence="1" type="ORF">F0A16_16435</name>
</gene>
<keyword evidence="2" id="KW-1185">Reference proteome</keyword>
<organism evidence="1 2">
    <name type="scientific">Salinicola corii</name>
    <dbReference type="NCBI Taxonomy" id="2606937"/>
    <lineage>
        <taxon>Bacteria</taxon>
        <taxon>Pseudomonadati</taxon>
        <taxon>Pseudomonadota</taxon>
        <taxon>Gammaproteobacteria</taxon>
        <taxon>Oceanospirillales</taxon>
        <taxon>Halomonadaceae</taxon>
        <taxon>Salinicola</taxon>
    </lineage>
</organism>
<dbReference type="PANTHER" id="PTHR36849">
    <property type="entry name" value="CYTOPLASMIC PROTEIN-RELATED"/>
    <property type="match status" value="1"/>
</dbReference>
<protein>
    <submittedName>
        <fullName evidence="1">DUF488 domain-containing protein</fullName>
    </submittedName>
</protein>
<reference evidence="1 2" key="1">
    <citation type="submission" date="2019-08" db="EMBL/GenBank/DDBJ databases">
        <title>Bioinformatics analysis of the strain L3 and L5.</title>
        <authorList>
            <person name="Li X."/>
        </authorList>
    </citation>
    <scope>NUCLEOTIDE SEQUENCE [LARGE SCALE GENOMIC DNA]</scope>
    <source>
        <strain evidence="1 2">L3</strain>
    </source>
</reference>
<dbReference type="Proteomes" id="UP000466024">
    <property type="component" value="Unassembled WGS sequence"/>
</dbReference>
<evidence type="ECO:0000313" key="1">
    <source>
        <dbReference type="EMBL" id="KAA0016663.1"/>
    </source>
</evidence>
<dbReference type="AlphaFoldDB" id="A0A640WCC8"/>
<proteinExistence type="predicted"/>
<dbReference type="Pfam" id="PF22752">
    <property type="entry name" value="DUF488-N3i"/>
    <property type="match status" value="1"/>
</dbReference>
<dbReference type="EMBL" id="VTPX01000010">
    <property type="protein sequence ID" value="KAA0016663.1"/>
    <property type="molecule type" value="Genomic_DNA"/>
</dbReference>
<sequence length="122" mass="14495">MLREVIVKIQIKRIYDKAKPEDGYRVLVDGLWPRGIAKRDAKIDEWRKELAPSKSLRQWYGHDQARWNEFRKAYELELSSADPESIKSLRQITKKQRLTLLFAARSTEYNNAVILKTYLERS</sequence>
<dbReference type="PANTHER" id="PTHR36849:SF1">
    <property type="entry name" value="CYTOPLASMIC PROTEIN"/>
    <property type="match status" value="1"/>
</dbReference>
<name>A0A640WCC8_9GAMM</name>
<comment type="caution">
    <text evidence="1">The sequence shown here is derived from an EMBL/GenBank/DDBJ whole genome shotgun (WGS) entry which is preliminary data.</text>
</comment>
<evidence type="ECO:0000313" key="2">
    <source>
        <dbReference type="Proteomes" id="UP000466024"/>
    </source>
</evidence>